<dbReference type="PANTHER" id="PTHR13696:SF99">
    <property type="entry name" value="COBYRINIC ACID AC-DIAMIDE SYNTHASE"/>
    <property type="match status" value="1"/>
</dbReference>
<keyword evidence="2" id="KW-1185">Reference proteome</keyword>
<dbReference type="InterPro" id="IPR050678">
    <property type="entry name" value="DNA_Partitioning_ATPase"/>
</dbReference>
<accession>A0ABR6XGD7</accession>
<dbReference type="InterPro" id="IPR017746">
    <property type="entry name" value="Cellulose_synthase_operon_BcsQ"/>
</dbReference>
<organism evidence="1 2">
    <name type="scientific">Undibacterium aquatile</name>
    <dbReference type="NCBI Taxonomy" id="1537398"/>
    <lineage>
        <taxon>Bacteria</taxon>
        <taxon>Pseudomonadati</taxon>
        <taxon>Pseudomonadota</taxon>
        <taxon>Betaproteobacteria</taxon>
        <taxon>Burkholderiales</taxon>
        <taxon>Oxalobacteraceae</taxon>
        <taxon>Undibacterium</taxon>
    </lineage>
</organism>
<dbReference type="EMBL" id="JACOFT010000003">
    <property type="protein sequence ID" value="MBC3811970.1"/>
    <property type="molecule type" value="Genomic_DNA"/>
</dbReference>
<reference evidence="1 2" key="1">
    <citation type="submission" date="2020-08" db="EMBL/GenBank/DDBJ databases">
        <title>Novel species isolated from subtropical streams in China.</title>
        <authorList>
            <person name="Lu H."/>
        </authorList>
    </citation>
    <scope>NUCLEOTIDE SEQUENCE [LARGE SCALE GENOMIC DNA]</scope>
    <source>
        <strain evidence="1 2">CCTCC AB 2015119</strain>
    </source>
</reference>
<gene>
    <name evidence="1" type="primary">yhjQ</name>
    <name evidence="1" type="ORF">H8K26_10990</name>
</gene>
<evidence type="ECO:0000313" key="1">
    <source>
        <dbReference type="EMBL" id="MBC3811970.1"/>
    </source>
</evidence>
<dbReference type="CDD" id="cd02042">
    <property type="entry name" value="ParAB_family"/>
    <property type="match status" value="1"/>
</dbReference>
<proteinExistence type="predicted"/>
<sequence length="255" mass="27837">MFVIAVVSAKGGVGKTTLSANLAVGIAQRGHPTLVVDLDPQNALQWHLGGLDQNECKGISALTGTRTRLAGVTHASPYHVYFSPYGRGGEVQRQRFESILEKQDDWLRGKLKKANLSENAIVLLDTPPGPSVYLKQAIHAADYVLAVVLADAASYSTLPEMEELISAYRPPSAQIAGSAYVINQSAKRQLAQDVLALFHTQLGERMVPWVIPEDAEVEEALAYECPLLHYRPDNPATKKIQSVVDWLLLHAPKSH</sequence>
<dbReference type="Pfam" id="PF06564">
    <property type="entry name" value="CBP_BcsQ"/>
    <property type="match status" value="1"/>
</dbReference>
<evidence type="ECO:0000313" key="2">
    <source>
        <dbReference type="Proteomes" id="UP000637632"/>
    </source>
</evidence>
<protein>
    <submittedName>
        <fullName evidence="1">Cellulose synthase operon protein YhjQ</fullName>
    </submittedName>
</protein>
<dbReference type="NCBIfam" id="TIGR03371">
    <property type="entry name" value="cellulose_yhjQ"/>
    <property type="match status" value="1"/>
</dbReference>
<dbReference type="PANTHER" id="PTHR13696">
    <property type="entry name" value="P-LOOP CONTAINING NUCLEOSIDE TRIPHOSPHATE HYDROLASE"/>
    <property type="match status" value="1"/>
</dbReference>
<dbReference type="RefSeq" id="WP_190479476.1">
    <property type="nucleotide sequence ID" value="NZ_JACOFT010000003.1"/>
</dbReference>
<dbReference type="Gene3D" id="3.40.50.300">
    <property type="entry name" value="P-loop containing nucleotide triphosphate hydrolases"/>
    <property type="match status" value="1"/>
</dbReference>
<name>A0ABR6XGD7_9BURK</name>
<dbReference type="SUPFAM" id="SSF52540">
    <property type="entry name" value="P-loop containing nucleoside triphosphate hydrolases"/>
    <property type="match status" value="1"/>
</dbReference>
<dbReference type="Proteomes" id="UP000637632">
    <property type="component" value="Unassembled WGS sequence"/>
</dbReference>
<dbReference type="InterPro" id="IPR027417">
    <property type="entry name" value="P-loop_NTPase"/>
</dbReference>
<comment type="caution">
    <text evidence="1">The sequence shown here is derived from an EMBL/GenBank/DDBJ whole genome shotgun (WGS) entry which is preliminary data.</text>
</comment>